<dbReference type="PROSITE" id="PS00018">
    <property type="entry name" value="EF_HAND_1"/>
    <property type="match status" value="2"/>
</dbReference>
<dbReference type="PROSITE" id="PS50222">
    <property type="entry name" value="EF_HAND_2"/>
    <property type="match status" value="2"/>
</dbReference>
<dbReference type="STRING" id="3068.D8TQ34"/>
<dbReference type="Pfam" id="PF13499">
    <property type="entry name" value="EF-hand_7"/>
    <property type="match status" value="1"/>
</dbReference>
<dbReference type="EMBL" id="GL378331">
    <property type="protein sequence ID" value="EFJ50336.1"/>
    <property type="molecule type" value="Genomic_DNA"/>
</dbReference>
<dbReference type="InterPro" id="IPR002048">
    <property type="entry name" value="EF_hand_dom"/>
</dbReference>
<dbReference type="GO" id="GO:0043226">
    <property type="term" value="C:organelle"/>
    <property type="evidence" value="ECO:0007669"/>
    <property type="project" value="UniProtKB-ARBA"/>
</dbReference>
<dbReference type="FunFam" id="1.10.238.10:FF:000178">
    <property type="entry name" value="Calmodulin-2 A"/>
    <property type="match status" value="1"/>
</dbReference>
<dbReference type="eggNOG" id="KOG0028">
    <property type="taxonomic scope" value="Eukaryota"/>
</dbReference>
<dbReference type="Gene3D" id="1.10.238.10">
    <property type="entry name" value="EF-hand"/>
    <property type="match status" value="1"/>
</dbReference>
<dbReference type="InParanoid" id="D8TQ34"/>
<evidence type="ECO:0000259" key="3">
    <source>
        <dbReference type="PROSITE" id="PS50222"/>
    </source>
</evidence>
<keyword evidence="2" id="KW-0106">Calcium</keyword>
<dbReference type="GeneID" id="9625194"/>
<dbReference type="InterPro" id="IPR043520">
    <property type="entry name" value="SPT21"/>
</dbReference>
<sequence>KPKLSDEQKQQMKECFELMDQDGSGAIDAEELAAAFKLLGIKMKRAELAQLLAEVDHDGSGEVEYPEFLEIMTVTLQRLAEEDDGDK</sequence>
<name>D8TQ34_VOLCA</name>
<evidence type="ECO:0000256" key="2">
    <source>
        <dbReference type="ARBA" id="ARBA00022837"/>
    </source>
</evidence>
<accession>D8TQ34</accession>
<gene>
    <name evidence="4" type="ORF">VOLCADRAFT_35532</name>
</gene>
<dbReference type="Proteomes" id="UP000001058">
    <property type="component" value="Unassembled WGS sequence"/>
</dbReference>
<dbReference type="SMART" id="SM00054">
    <property type="entry name" value="EFh"/>
    <property type="match status" value="2"/>
</dbReference>
<dbReference type="KEGG" id="vcn:VOLCADRAFT_35532"/>
<dbReference type="AlphaFoldDB" id="D8TQ34"/>
<dbReference type="InterPro" id="IPR011992">
    <property type="entry name" value="EF-hand-dom_pair"/>
</dbReference>
<dbReference type="PANTHER" id="PTHR47500">
    <property type="entry name" value="EF-HAND CALCIUM-BINDING DOMAIN-CONTAINING PROTEIN"/>
    <property type="match status" value="1"/>
</dbReference>
<dbReference type="SUPFAM" id="SSF47473">
    <property type="entry name" value="EF-hand"/>
    <property type="match status" value="1"/>
</dbReference>
<feature type="non-terminal residue" evidence="4">
    <location>
        <position position="87"/>
    </location>
</feature>
<dbReference type="InterPro" id="IPR018247">
    <property type="entry name" value="EF_Hand_1_Ca_BS"/>
</dbReference>
<keyword evidence="1" id="KW-0677">Repeat</keyword>
<dbReference type="OrthoDB" id="429467at2759"/>
<feature type="domain" description="EF-hand" evidence="3">
    <location>
        <begin position="43"/>
        <end position="78"/>
    </location>
</feature>
<dbReference type="GO" id="GO:0005509">
    <property type="term" value="F:calcium ion binding"/>
    <property type="evidence" value="ECO:0007669"/>
    <property type="project" value="InterPro"/>
</dbReference>
<evidence type="ECO:0000256" key="1">
    <source>
        <dbReference type="ARBA" id="ARBA00022737"/>
    </source>
</evidence>
<keyword evidence="5" id="KW-1185">Reference proteome</keyword>
<dbReference type="CDD" id="cd00051">
    <property type="entry name" value="EFh"/>
    <property type="match status" value="1"/>
</dbReference>
<evidence type="ECO:0000313" key="4">
    <source>
        <dbReference type="EMBL" id="EFJ50336.1"/>
    </source>
</evidence>
<evidence type="ECO:0000313" key="5">
    <source>
        <dbReference type="Proteomes" id="UP000001058"/>
    </source>
</evidence>
<protein>
    <recommendedName>
        <fullName evidence="3">EF-hand domain-containing protein</fullName>
    </recommendedName>
</protein>
<proteinExistence type="predicted"/>
<dbReference type="RefSeq" id="XP_002948461.1">
    <property type="nucleotide sequence ID" value="XM_002948415.1"/>
</dbReference>
<organism evidence="5">
    <name type="scientific">Volvox carteri f. nagariensis</name>
    <dbReference type="NCBI Taxonomy" id="3068"/>
    <lineage>
        <taxon>Eukaryota</taxon>
        <taxon>Viridiplantae</taxon>
        <taxon>Chlorophyta</taxon>
        <taxon>core chlorophytes</taxon>
        <taxon>Chlorophyceae</taxon>
        <taxon>CS clade</taxon>
        <taxon>Chlamydomonadales</taxon>
        <taxon>Volvocaceae</taxon>
        <taxon>Volvox</taxon>
    </lineage>
</organism>
<reference evidence="4 5" key="1">
    <citation type="journal article" date="2010" name="Science">
        <title>Genomic analysis of organismal complexity in the multicellular green alga Volvox carteri.</title>
        <authorList>
            <person name="Prochnik S.E."/>
            <person name="Umen J."/>
            <person name="Nedelcu A.M."/>
            <person name="Hallmann A."/>
            <person name="Miller S.M."/>
            <person name="Nishii I."/>
            <person name="Ferris P."/>
            <person name="Kuo A."/>
            <person name="Mitros T."/>
            <person name="Fritz-Laylin L.K."/>
            <person name="Hellsten U."/>
            <person name="Chapman J."/>
            <person name="Simakov O."/>
            <person name="Rensing S.A."/>
            <person name="Terry A."/>
            <person name="Pangilinan J."/>
            <person name="Kapitonov V."/>
            <person name="Jurka J."/>
            <person name="Salamov A."/>
            <person name="Shapiro H."/>
            <person name="Schmutz J."/>
            <person name="Grimwood J."/>
            <person name="Lindquist E."/>
            <person name="Lucas S."/>
            <person name="Grigoriev I.V."/>
            <person name="Schmitt R."/>
            <person name="Kirk D."/>
            <person name="Rokhsar D.S."/>
        </authorList>
    </citation>
    <scope>NUCLEOTIDE SEQUENCE [LARGE SCALE GENOMIC DNA]</scope>
    <source>
        <strain evidence="5">f. Nagariensis / Eve</strain>
    </source>
</reference>
<feature type="domain" description="EF-hand" evidence="3">
    <location>
        <begin position="7"/>
        <end position="42"/>
    </location>
</feature>
<dbReference type="PANTHER" id="PTHR47500:SF3">
    <property type="entry name" value="EF-HAND DOMAIN-CONTAINING PROTEIN"/>
    <property type="match status" value="1"/>
</dbReference>
<feature type="non-terminal residue" evidence="4">
    <location>
        <position position="1"/>
    </location>
</feature>